<comment type="similarity">
    <text evidence="8">Belongs to the TRAP transporter small permease family.</text>
</comment>
<gene>
    <name evidence="11" type="ORF">HUG15_01470</name>
</gene>
<reference evidence="11 12" key="1">
    <citation type="submission" date="2020-06" db="EMBL/GenBank/DDBJ databases">
        <title>Genomic analysis of Salicibibacter sp. NKC5-3.</title>
        <authorList>
            <person name="Oh Y.J."/>
        </authorList>
    </citation>
    <scope>NUCLEOTIDE SEQUENCE [LARGE SCALE GENOMIC DNA]</scope>
    <source>
        <strain evidence="11 12">NKC5-3</strain>
    </source>
</reference>
<dbReference type="Proteomes" id="UP000595823">
    <property type="component" value="Chromosome"/>
</dbReference>
<evidence type="ECO:0000256" key="3">
    <source>
        <dbReference type="ARBA" id="ARBA00022475"/>
    </source>
</evidence>
<evidence type="ECO:0000259" key="10">
    <source>
        <dbReference type="Pfam" id="PF04290"/>
    </source>
</evidence>
<feature type="transmembrane region" description="Helical" evidence="9">
    <location>
        <begin position="125"/>
        <end position="147"/>
    </location>
</feature>
<feature type="domain" description="Tripartite ATP-independent periplasmic transporters DctQ component" evidence="10">
    <location>
        <begin position="20"/>
        <end position="149"/>
    </location>
</feature>
<keyword evidence="12" id="KW-1185">Reference proteome</keyword>
<evidence type="ECO:0000256" key="5">
    <source>
        <dbReference type="ARBA" id="ARBA00022692"/>
    </source>
</evidence>
<feature type="transmembrane region" description="Helical" evidence="9">
    <location>
        <begin position="36"/>
        <end position="61"/>
    </location>
</feature>
<feature type="transmembrane region" description="Helical" evidence="9">
    <location>
        <begin position="12"/>
        <end position="30"/>
    </location>
</feature>
<dbReference type="GO" id="GO:0005886">
    <property type="term" value="C:plasma membrane"/>
    <property type="evidence" value="ECO:0007669"/>
    <property type="project" value="UniProtKB-SubCell"/>
</dbReference>
<dbReference type="InterPro" id="IPR055348">
    <property type="entry name" value="DctQ"/>
</dbReference>
<evidence type="ECO:0000256" key="1">
    <source>
        <dbReference type="ARBA" id="ARBA00004429"/>
    </source>
</evidence>
<evidence type="ECO:0000256" key="2">
    <source>
        <dbReference type="ARBA" id="ARBA00022448"/>
    </source>
</evidence>
<evidence type="ECO:0000256" key="6">
    <source>
        <dbReference type="ARBA" id="ARBA00022989"/>
    </source>
</evidence>
<evidence type="ECO:0000256" key="4">
    <source>
        <dbReference type="ARBA" id="ARBA00022519"/>
    </source>
</evidence>
<keyword evidence="4" id="KW-0997">Cell inner membrane</keyword>
<protein>
    <submittedName>
        <fullName evidence="11">TRAP transporter small permease</fullName>
    </submittedName>
</protein>
<sequence length="162" mass="17804">MINKIVNAMSTLGLILLVGLVIFIVVELISRNVFNFGIPGAVEITEYLIAYIAFLGAPWILKEDGHVKISLVIDRLSSKKRTAVLMTSSIIGFIATSIISVVGFLQVISLYNRNVLTETVLGLPLALLIAIVPISFLLIAAQFIIKFSNARENFRRMEKGDV</sequence>
<comment type="subcellular location">
    <subcellularLocation>
        <location evidence="1">Cell inner membrane</location>
        <topology evidence="1">Multi-pass membrane protein</topology>
    </subcellularLocation>
</comment>
<feature type="transmembrane region" description="Helical" evidence="9">
    <location>
        <begin position="82"/>
        <end position="105"/>
    </location>
</feature>
<dbReference type="RefSeq" id="WP_200126565.1">
    <property type="nucleotide sequence ID" value="NZ_CP054705.1"/>
</dbReference>
<keyword evidence="6 9" id="KW-1133">Transmembrane helix</keyword>
<dbReference type="KEGG" id="scia:HUG15_01470"/>
<dbReference type="InterPro" id="IPR007387">
    <property type="entry name" value="TRAP_DctQ"/>
</dbReference>
<dbReference type="EMBL" id="CP054705">
    <property type="protein sequence ID" value="QQK74404.1"/>
    <property type="molecule type" value="Genomic_DNA"/>
</dbReference>
<dbReference type="AlphaFoldDB" id="A0A7T7CA69"/>
<name>A0A7T7CA69_9BACI</name>
<keyword evidence="3" id="KW-1003">Cell membrane</keyword>
<evidence type="ECO:0000256" key="8">
    <source>
        <dbReference type="ARBA" id="ARBA00038436"/>
    </source>
</evidence>
<dbReference type="PANTHER" id="PTHR35011">
    <property type="entry name" value="2,3-DIKETO-L-GULONATE TRAP TRANSPORTER SMALL PERMEASE PROTEIN YIAM"/>
    <property type="match status" value="1"/>
</dbReference>
<organism evidence="11 12">
    <name type="scientific">Salicibibacter cibarius</name>
    <dbReference type="NCBI Taxonomy" id="2743000"/>
    <lineage>
        <taxon>Bacteria</taxon>
        <taxon>Bacillati</taxon>
        <taxon>Bacillota</taxon>
        <taxon>Bacilli</taxon>
        <taxon>Bacillales</taxon>
        <taxon>Bacillaceae</taxon>
        <taxon>Salicibibacter</taxon>
    </lineage>
</organism>
<accession>A0A7T7CA69</accession>
<dbReference type="Pfam" id="PF04290">
    <property type="entry name" value="DctQ"/>
    <property type="match status" value="1"/>
</dbReference>
<keyword evidence="5 9" id="KW-0812">Transmembrane</keyword>
<keyword evidence="2" id="KW-0813">Transport</keyword>
<evidence type="ECO:0000313" key="12">
    <source>
        <dbReference type="Proteomes" id="UP000595823"/>
    </source>
</evidence>
<proteinExistence type="inferred from homology"/>
<evidence type="ECO:0000256" key="7">
    <source>
        <dbReference type="ARBA" id="ARBA00023136"/>
    </source>
</evidence>
<keyword evidence="7 9" id="KW-0472">Membrane</keyword>
<evidence type="ECO:0000313" key="11">
    <source>
        <dbReference type="EMBL" id="QQK74404.1"/>
    </source>
</evidence>
<evidence type="ECO:0000256" key="9">
    <source>
        <dbReference type="SAM" id="Phobius"/>
    </source>
</evidence>